<comment type="caution">
    <text evidence="2">The sequence shown here is derived from an EMBL/GenBank/DDBJ whole genome shotgun (WGS) entry which is preliminary data.</text>
</comment>
<gene>
    <name evidence="2" type="ORF">H5P30_03045</name>
</gene>
<feature type="region of interest" description="Disordered" evidence="1">
    <location>
        <begin position="55"/>
        <end position="79"/>
    </location>
</feature>
<organism evidence="2 3">
    <name type="scientific">Puniceicoccus vermicola</name>
    <dbReference type="NCBI Taxonomy" id="388746"/>
    <lineage>
        <taxon>Bacteria</taxon>
        <taxon>Pseudomonadati</taxon>
        <taxon>Verrucomicrobiota</taxon>
        <taxon>Opitutia</taxon>
        <taxon>Puniceicoccales</taxon>
        <taxon>Puniceicoccaceae</taxon>
        <taxon>Puniceicoccus</taxon>
    </lineage>
</organism>
<dbReference type="AlphaFoldDB" id="A0A7X1E3A1"/>
<dbReference type="EMBL" id="JACHVA010000034">
    <property type="protein sequence ID" value="MBC2600754.1"/>
    <property type="molecule type" value="Genomic_DNA"/>
</dbReference>
<evidence type="ECO:0000313" key="2">
    <source>
        <dbReference type="EMBL" id="MBC2600754.1"/>
    </source>
</evidence>
<evidence type="ECO:0000313" key="3">
    <source>
        <dbReference type="Proteomes" id="UP000525652"/>
    </source>
</evidence>
<dbReference type="Proteomes" id="UP000525652">
    <property type="component" value="Unassembled WGS sequence"/>
</dbReference>
<feature type="compositionally biased region" description="Polar residues" evidence="1">
    <location>
        <begin position="61"/>
        <end position="77"/>
    </location>
</feature>
<evidence type="ECO:0000256" key="1">
    <source>
        <dbReference type="SAM" id="MobiDB-lite"/>
    </source>
</evidence>
<proteinExistence type="predicted"/>
<keyword evidence="3" id="KW-1185">Reference proteome</keyword>
<name>A0A7X1E3A1_9BACT</name>
<sequence length="324" mass="36697">MKKFSLIISFALFCGLLCLLFLWQNKQEVDAEVHEQTYDASVDGKREMIQAIVAEGDSNDESSQGRVETIEGSTQTPWEKGNLPERLQVADLDIPLVFEGQVTEELKQVILADIHMLYNAGVTYEKYDWSGRPDNPVFDFSGKRYVSSETINLRASQVPNIVHEKLGRMIQVEGIDNIVVSAELISAYQEAWDFRKANPKKYESLVSFIAWVNTAPMEDLKAKNPYWLFGYDGISDAYPERAEELKESLLPKEREDLQVSYPSILEFTYIDSEVLKNEGAEEQLPVGVTLADGKYIDNNGVPYQQALFLYDGEKWHIAFAPAGT</sequence>
<protein>
    <submittedName>
        <fullName evidence="2">Uncharacterized protein</fullName>
    </submittedName>
</protein>
<accession>A0A7X1E3A1</accession>
<dbReference type="RefSeq" id="WP_185691494.1">
    <property type="nucleotide sequence ID" value="NZ_JACHVA010000034.1"/>
</dbReference>
<reference evidence="2 3" key="1">
    <citation type="submission" date="2020-07" db="EMBL/GenBank/DDBJ databases">
        <authorList>
            <person name="Feng X."/>
        </authorList>
    </citation>
    <scope>NUCLEOTIDE SEQUENCE [LARGE SCALE GENOMIC DNA]</scope>
    <source>
        <strain evidence="2 3">JCM14086</strain>
    </source>
</reference>